<evidence type="ECO:0000256" key="10">
    <source>
        <dbReference type="PROSITE-ProRule" id="PRU00169"/>
    </source>
</evidence>
<evidence type="ECO:0000259" key="15">
    <source>
        <dbReference type="PROSITE" id="PS50894"/>
    </source>
</evidence>
<dbReference type="SMART" id="SM00260">
    <property type="entry name" value="CheW"/>
    <property type="match status" value="1"/>
</dbReference>
<reference evidence="17" key="1">
    <citation type="submission" date="2009-12" db="EMBL/GenBank/DDBJ databases">
        <title>Complete sequence of Treponema primitia strain ZAS-2.</title>
        <authorList>
            <person name="Tetu S.G."/>
            <person name="Matson E."/>
            <person name="Ren Q."/>
            <person name="Seshadri R."/>
            <person name="Elbourne L."/>
            <person name="Hassan K.A."/>
            <person name="Durkin A."/>
            <person name="Radune D."/>
            <person name="Mohamoud Y."/>
            <person name="Shay R."/>
            <person name="Jin S."/>
            <person name="Zhang X."/>
            <person name="Lucey K."/>
            <person name="Ballor N.R."/>
            <person name="Ottesen E."/>
            <person name="Rosenthal R."/>
            <person name="Allen A."/>
            <person name="Leadbetter J.R."/>
            <person name="Paulsen I.T."/>
        </authorList>
    </citation>
    <scope>NUCLEOTIDE SEQUENCE [LARGE SCALE GENOMIC DNA]</scope>
    <source>
        <strain evidence="17">ATCC BAA-887 / DSM 12427 / ZAS-2</strain>
    </source>
</reference>
<dbReference type="SUPFAM" id="SSF52172">
    <property type="entry name" value="CheY-like"/>
    <property type="match status" value="1"/>
</dbReference>
<organism evidence="16 17">
    <name type="scientific">Treponema primitia (strain ATCC BAA-887 / DSM 12427 / ZAS-2)</name>
    <dbReference type="NCBI Taxonomy" id="545694"/>
    <lineage>
        <taxon>Bacteria</taxon>
        <taxon>Pseudomonadati</taxon>
        <taxon>Spirochaetota</taxon>
        <taxon>Spirochaetia</taxon>
        <taxon>Spirochaetales</taxon>
        <taxon>Treponemataceae</taxon>
        <taxon>Treponema</taxon>
    </lineage>
</organism>
<evidence type="ECO:0000256" key="3">
    <source>
        <dbReference type="ARBA" id="ARBA00022553"/>
    </source>
</evidence>
<feature type="domain" description="CheW-like" evidence="14">
    <location>
        <begin position="505"/>
        <end position="641"/>
    </location>
</feature>
<gene>
    <name evidence="16" type="ordered locus">TREPR_1655</name>
</gene>
<name>F5YNN9_TREPZ</name>
<dbReference type="InterPro" id="IPR011006">
    <property type="entry name" value="CheY-like_superfamily"/>
</dbReference>
<sequence length="782" mass="85834">MAIDKGKYIGKFIDEGIENIKVVESLLFEIKDGVSVDDDLATLLRALHTLKGSSRMLEFKRIEALTHALEGVFVAVREQRIGLTDNALRLALSALDTLKSGLAQVQKTEDDAIDILAFEKELAALASNEEFLVPVSADASHGGAAKGQGGETAPENSPGAPEETTGETVGKKRKKKGGNLVVSNRALEELGERSVEKAEAGETESQLAKREKRQDAKSESIRISLTKIDDIIKSIASLQSLEIASKTISMETEAVHELIKVLSRTIKVDKTLNPAIKAQFRKIEQLNGKINSRLRNYSIDVGNHTRNAYDSVISLRMLPLSTILEAYPRYVFEMSAELGKKVQLIIEGSENEIDKNIIEILSDVFLHMIRNSLDHGIESPKDRIAAGKDETGQLAIRCARESGNMKITISDDGSGINLEAIRAKAVEQGFVTADAARSMGEDDLTGFIFQSGFTTSRSINSISGRGVGMDAVRASIEQLKGSILVESLPGKGTVFTILVPLSIASLMGFPIVCGDMKFIIPANFVDTILLINQEDIITVVDRPGIKFENRIIKLYYLNQILHLKNEGDQNTKKAIFVVIIHAYDDVIALVIDSISSMRSVILKSMPGFMESIPVFSGMVLSEDYEMVPALHIPTVIRMAKHLKTIDMKKRHIEYERMRKSVLVVDDSLPTREIEGEILRAEGYKVDTAADGAEALAAAKNSQYDLICTDLNMPIMDGFLLTENVRKNEALAKIPIIVISSRESEEDQKRAAMLGANRYIIKNSFNNHNLLTAVKDLIGEANG</sequence>
<dbReference type="SUPFAM" id="SSF55874">
    <property type="entry name" value="ATPase domain of HSP90 chaperone/DNA topoisomerase II/histidine kinase"/>
    <property type="match status" value="1"/>
</dbReference>
<dbReference type="eggNOG" id="COG0643">
    <property type="taxonomic scope" value="Bacteria"/>
</dbReference>
<dbReference type="PANTHER" id="PTHR43395:SF10">
    <property type="entry name" value="CHEMOTAXIS PROTEIN CHEA"/>
    <property type="match status" value="1"/>
</dbReference>
<dbReference type="SUPFAM" id="SSF50341">
    <property type="entry name" value="CheW-like"/>
    <property type="match status" value="1"/>
</dbReference>
<evidence type="ECO:0000256" key="5">
    <source>
        <dbReference type="ARBA" id="ARBA00022741"/>
    </source>
</evidence>
<dbReference type="EC" id="2.7.13.3" evidence="2"/>
<dbReference type="PROSITE" id="PS50110">
    <property type="entry name" value="RESPONSE_REGULATORY"/>
    <property type="match status" value="1"/>
</dbReference>
<evidence type="ECO:0000313" key="17">
    <source>
        <dbReference type="Proteomes" id="UP000009223"/>
    </source>
</evidence>
<evidence type="ECO:0000256" key="11">
    <source>
        <dbReference type="SAM" id="MobiDB-lite"/>
    </source>
</evidence>
<feature type="domain" description="HPt" evidence="15">
    <location>
        <begin position="1"/>
        <end position="105"/>
    </location>
</feature>
<proteinExistence type="predicted"/>
<dbReference type="InterPro" id="IPR036890">
    <property type="entry name" value="HATPase_C_sf"/>
</dbReference>
<keyword evidence="6" id="KW-0418">Kinase</keyword>
<dbReference type="GO" id="GO:0005524">
    <property type="term" value="F:ATP binding"/>
    <property type="evidence" value="ECO:0007669"/>
    <property type="project" value="UniProtKB-KW"/>
</dbReference>
<comment type="function">
    <text evidence="8">Involved in the transmission of sensory signals from the chemoreceptors to the flagellar motors. CheA is autophosphorylated; it can transfer its phosphate group to either CheB or CheY.</text>
</comment>
<dbReference type="InterPro" id="IPR036641">
    <property type="entry name" value="HPT_dom_sf"/>
</dbReference>
<keyword evidence="5" id="KW-0547">Nucleotide-binding</keyword>
<dbReference type="SUPFAM" id="SSF47226">
    <property type="entry name" value="Histidine-containing phosphotransfer domain, HPT domain"/>
    <property type="match status" value="1"/>
</dbReference>
<dbReference type="PRINTS" id="PR00344">
    <property type="entry name" value="BCTRLSENSOR"/>
</dbReference>
<dbReference type="InterPro" id="IPR002545">
    <property type="entry name" value="CheW-lke_dom"/>
</dbReference>
<feature type="modified residue" description="Phosphohistidine" evidence="9">
    <location>
        <position position="48"/>
    </location>
</feature>
<dbReference type="OrthoDB" id="9803176at2"/>
<feature type="domain" description="Response regulatory" evidence="13">
    <location>
        <begin position="660"/>
        <end position="776"/>
    </location>
</feature>
<dbReference type="GO" id="GO:0006935">
    <property type="term" value="P:chemotaxis"/>
    <property type="evidence" value="ECO:0007669"/>
    <property type="project" value="InterPro"/>
</dbReference>
<dbReference type="InterPro" id="IPR036061">
    <property type="entry name" value="CheW-like_dom_sf"/>
</dbReference>
<dbReference type="AlphaFoldDB" id="F5YNN9"/>
<dbReference type="PROSITE" id="PS50894">
    <property type="entry name" value="HPT"/>
    <property type="match status" value="1"/>
</dbReference>
<evidence type="ECO:0000256" key="7">
    <source>
        <dbReference type="ARBA" id="ARBA00022840"/>
    </source>
</evidence>
<dbReference type="InterPro" id="IPR005467">
    <property type="entry name" value="His_kinase_dom"/>
</dbReference>
<feature type="region of interest" description="Disordered" evidence="11">
    <location>
        <begin position="191"/>
        <end position="218"/>
    </location>
</feature>
<evidence type="ECO:0000256" key="8">
    <source>
        <dbReference type="ARBA" id="ARBA00035100"/>
    </source>
</evidence>
<dbReference type="PROSITE" id="PS50851">
    <property type="entry name" value="CHEW"/>
    <property type="match status" value="1"/>
</dbReference>
<feature type="region of interest" description="Disordered" evidence="11">
    <location>
        <begin position="139"/>
        <end position="175"/>
    </location>
</feature>
<dbReference type="FunFam" id="3.30.565.10:FF:000016">
    <property type="entry name" value="Chemotaxis protein CheA, putative"/>
    <property type="match status" value="1"/>
</dbReference>
<dbReference type="HOGENOM" id="CLU_000650_2_1_12"/>
<feature type="compositionally biased region" description="Basic and acidic residues" evidence="11">
    <location>
        <begin position="207"/>
        <end position="218"/>
    </location>
</feature>
<keyword evidence="7" id="KW-0067">ATP-binding</keyword>
<dbReference type="RefSeq" id="WP_015708468.1">
    <property type="nucleotide sequence ID" value="NC_015578.1"/>
</dbReference>
<dbReference type="KEGG" id="tpi:TREPR_1655"/>
<dbReference type="InterPro" id="IPR004358">
    <property type="entry name" value="Sig_transdc_His_kin-like_C"/>
</dbReference>
<dbReference type="CDD" id="cd00088">
    <property type="entry name" value="HPT"/>
    <property type="match status" value="1"/>
</dbReference>
<dbReference type="InterPro" id="IPR001789">
    <property type="entry name" value="Sig_transdc_resp-reg_receiver"/>
</dbReference>
<keyword evidence="4" id="KW-0808">Transferase</keyword>
<dbReference type="InterPro" id="IPR003594">
    <property type="entry name" value="HATPase_dom"/>
</dbReference>
<dbReference type="PANTHER" id="PTHR43395">
    <property type="entry name" value="SENSOR HISTIDINE KINASE CHEA"/>
    <property type="match status" value="1"/>
</dbReference>
<dbReference type="InterPro" id="IPR008207">
    <property type="entry name" value="Sig_transdc_His_kin_Hpt_dom"/>
</dbReference>
<evidence type="ECO:0000256" key="1">
    <source>
        <dbReference type="ARBA" id="ARBA00000085"/>
    </source>
</evidence>
<accession>F5YNN9</accession>
<evidence type="ECO:0000259" key="14">
    <source>
        <dbReference type="PROSITE" id="PS50851"/>
    </source>
</evidence>
<keyword evidence="17" id="KW-1185">Reference proteome</keyword>
<dbReference type="Pfam" id="PF01584">
    <property type="entry name" value="CheW"/>
    <property type="match status" value="1"/>
</dbReference>
<keyword evidence="3 10" id="KW-0597">Phosphoprotein</keyword>
<dbReference type="PROSITE" id="PS50109">
    <property type="entry name" value="HIS_KIN"/>
    <property type="match status" value="1"/>
</dbReference>
<evidence type="ECO:0000256" key="9">
    <source>
        <dbReference type="PROSITE-ProRule" id="PRU00110"/>
    </source>
</evidence>
<dbReference type="Pfam" id="PF01627">
    <property type="entry name" value="Hpt"/>
    <property type="match status" value="1"/>
</dbReference>
<dbReference type="Gene3D" id="3.30.565.10">
    <property type="entry name" value="Histidine kinase-like ATPase, C-terminal domain"/>
    <property type="match status" value="1"/>
</dbReference>
<feature type="modified residue" description="4-aspartylphosphate" evidence="10">
    <location>
        <position position="709"/>
    </location>
</feature>
<dbReference type="SMART" id="SM00073">
    <property type="entry name" value="HPT"/>
    <property type="match status" value="1"/>
</dbReference>
<evidence type="ECO:0000259" key="12">
    <source>
        <dbReference type="PROSITE" id="PS50109"/>
    </source>
</evidence>
<evidence type="ECO:0000313" key="16">
    <source>
        <dbReference type="EMBL" id="AEF86803.1"/>
    </source>
</evidence>
<dbReference type="SMART" id="SM00448">
    <property type="entry name" value="REC"/>
    <property type="match status" value="1"/>
</dbReference>
<dbReference type="Gene3D" id="3.40.50.2300">
    <property type="match status" value="1"/>
</dbReference>
<dbReference type="Gene3D" id="1.20.120.160">
    <property type="entry name" value="HPT domain"/>
    <property type="match status" value="1"/>
</dbReference>
<feature type="compositionally biased region" description="Basic and acidic residues" evidence="11">
    <location>
        <begin position="191"/>
        <end position="200"/>
    </location>
</feature>
<dbReference type="Pfam" id="PF02518">
    <property type="entry name" value="HATPase_c"/>
    <property type="match status" value="1"/>
</dbReference>
<reference evidence="16 17" key="2">
    <citation type="journal article" date="2011" name="ISME J.">
        <title>RNA-seq reveals cooperative metabolic interactions between two termite-gut spirochete species in co-culture.</title>
        <authorList>
            <person name="Rosenthal A.Z."/>
            <person name="Matson E.G."/>
            <person name="Eldar A."/>
            <person name="Leadbetter J.R."/>
        </authorList>
    </citation>
    <scope>NUCLEOTIDE SEQUENCE [LARGE SCALE GENOMIC DNA]</scope>
    <source>
        <strain evidence="17">ATCC BAA-887 / DSM 12427 / ZAS-2</strain>
    </source>
</reference>
<feature type="domain" description="Histidine kinase" evidence="12">
    <location>
        <begin position="253"/>
        <end position="503"/>
    </location>
</feature>
<evidence type="ECO:0000259" key="13">
    <source>
        <dbReference type="PROSITE" id="PS50110"/>
    </source>
</evidence>
<evidence type="ECO:0000256" key="6">
    <source>
        <dbReference type="ARBA" id="ARBA00022777"/>
    </source>
</evidence>
<dbReference type="Pfam" id="PF00072">
    <property type="entry name" value="Response_reg"/>
    <property type="match status" value="1"/>
</dbReference>
<protein>
    <recommendedName>
        <fullName evidence="2">histidine kinase</fullName>
        <ecNumber evidence="2">2.7.13.3</ecNumber>
    </recommendedName>
</protein>
<dbReference type="STRING" id="545694.TREPR_1655"/>
<dbReference type="EMBL" id="CP001843">
    <property type="protein sequence ID" value="AEF86803.1"/>
    <property type="molecule type" value="Genomic_DNA"/>
</dbReference>
<comment type="catalytic activity">
    <reaction evidence="1">
        <text>ATP + protein L-histidine = ADP + protein N-phospho-L-histidine.</text>
        <dbReference type="EC" id="2.7.13.3"/>
    </reaction>
</comment>
<dbReference type="Proteomes" id="UP000009223">
    <property type="component" value="Chromosome"/>
</dbReference>
<dbReference type="InterPro" id="IPR051315">
    <property type="entry name" value="Bact_Chemotaxis_CheA"/>
</dbReference>
<evidence type="ECO:0000256" key="2">
    <source>
        <dbReference type="ARBA" id="ARBA00012438"/>
    </source>
</evidence>
<dbReference type="SMART" id="SM00387">
    <property type="entry name" value="HATPase_c"/>
    <property type="match status" value="1"/>
</dbReference>
<dbReference type="GO" id="GO:0000155">
    <property type="term" value="F:phosphorelay sensor kinase activity"/>
    <property type="evidence" value="ECO:0007669"/>
    <property type="project" value="UniProtKB-ARBA"/>
</dbReference>
<evidence type="ECO:0000256" key="4">
    <source>
        <dbReference type="ARBA" id="ARBA00022679"/>
    </source>
</evidence>